<proteinExistence type="predicted"/>
<gene>
    <name evidence="2" type="ORF">MMA15_18125</name>
</gene>
<dbReference type="EMBL" id="JAKWJU010000002">
    <property type="protein sequence ID" value="MCH6162231.1"/>
    <property type="molecule type" value="Genomic_DNA"/>
</dbReference>
<organism evidence="2 3">
    <name type="scientific">Streptomyces marispadix</name>
    <dbReference type="NCBI Taxonomy" id="2922868"/>
    <lineage>
        <taxon>Bacteria</taxon>
        <taxon>Bacillati</taxon>
        <taxon>Actinomycetota</taxon>
        <taxon>Actinomycetes</taxon>
        <taxon>Kitasatosporales</taxon>
        <taxon>Streptomycetaceae</taxon>
        <taxon>Streptomyces</taxon>
    </lineage>
</organism>
<feature type="signal peptide" evidence="1">
    <location>
        <begin position="1"/>
        <end position="19"/>
    </location>
</feature>
<reference evidence="2" key="1">
    <citation type="submission" date="2022-03" db="EMBL/GenBank/DDBJ databases">
        <authorList>
            <person name="Santos J.D.N."/>
            <person name="Kallscheuer N."/>
            <person name="Jogler C."/>
            <person name="Lage O.M."/>
        </authorList>
    </citation>
    <scope>NUCLEOTIDE SEQUENCE</scope>
    <source>
        <strain evidence="2">M600PL45_2</strain>
    </source>
</reference>
<keyword evidence="3" id="KW-1185">Reference proteome</keyword>
<dbReference type="Proteomes" id="UP001166784">
    <property type="component" value="Unassembled WGS sequence"/>
</dbReference>
<feature type="chain" id="PRO_5045798062" description="DUF3558 domain-containing protein" evidence="1">
    <location>
        <begin position="20"/>
        <end position="206"/>
    </location>
</feature>
<evidence type="ECO:0000313" key="3">
    <source>
        <dbReference type="Proteomes" id="UP001166784"/>
    </source>
</evidence>
<evidence type="ECO:0008006" key="4">
    <source>
        <dbReference type="Google" id="ProtNLM"/>
    </source>
</evidence>
<evidence type="ECO:0000313" key="2">
    <source>
        <dbReference type="EMBL" id="MCH6162231.1"/>
    </source>
</evidence>
<reference evidence="2" key="2">
    <citation type="journal article" date="2023" name="Int. J. Syst. Evol. Microbiol.">
        <title>Streptomyces marispadix sp. nov., isolated from marine beach sediment of the Northern Coast of Portugal.</title>
        <authorList>
            <person name="dos Santos J.D.N."/>
            <person name="Vitorino I.R."/>
            <person name="Kallscheuer N."/>
            <person name="Srivastava A."/>
            <person name="Krautwurst S."/>
            <person name="Marz M."/>
            <person name="Jogler C."/>
            <person name="Lobo Da Cunha A."/>
            <person name="Catita J."/>
            <person name="Goncalves H."/>
            <person name="Gonzalez I."/>
            <person name="Reyes F."/>
            <person name="Lage O.M."/>
        </authorList>
    </citation>
    <scope>NUCLEOTIDE SEQUENCE</scope>
    <source>
        <strain evidence="2">M600PL45_2</strain>
    </source>
</reference>
<keyword evidence="1" id="KW-0732">Signal</keyword>
<dbReference type="PROSITE" id="PS51257">
    <property type="entry name" value="PROKAR_LIPOPROTEIN"/>
    <property type="match status" value="1"/>
</dbReference>
<sequence length="206" mass="21806">MRRWTAAAVITLLLPLASACGNNTEELLPQAKCDDKVWQSDKDSRNVVGLLPDGVERLEARFREPGGIGYSGQCVFLSEGSRVLKARAWFASRGNQIPGAGSDQRFLSSQEMDGPPKPISASAGLSGISGAGSASLAAPCSYARLGGESLLKNGRMIVTVIADEAPDAETTEQRERAADLALSFLRHAVKECDHPPSLPKTVKVGS</sequence>
<protein>
    <recommendedName>
        <fullName evidence="4">DUF3558 domain-containing protein</fullName>
    </recommendedName>
</protein>
<dbReference type="RefSeq" id="WP_241061076.1">
    <property type="nucleotide sequence ID" value="NZ_JAKWJU010000002.1"/>
</dbReference>
<evidence type="ECO:0000256" key="1">
    <source>
        <dbReference type="SAM" id="SignalP"/>
    </source>
</evidence>
<comment type="caution">
    <text evidence="2">The sequence shown here is derived from an EMBL/GenBank/DDBJ whole genome shotgun (WGS) entry which is preliminary data.</text>
</comment>
<accession>A0ABS9T1R7</accession>
<name>A0ABS9T1R7_9ACTN</name>